<organism evidence="10 11">
    <name type="scientific">Aminipila butyrica</name>
    <dbReference type="NCBI Taxonomy" id="433296"/>
    <lineage>
        <taxon>Bacteria</taxon>
        <taxon>Bacillati</taxon>
        <taxon>Bacillota</taxon>
        <taxon>Clostridia</taxon>
        <taxon>Peptostreptococcales</taxon>
        <taxon>Anaerovoracaceae</taxon>
        <taxon>Aminipila</taxon>
    </lineage>
</organism>
<comment type="subcellular location">
    <subcellularLocation>
        <location evidence="9">Cell membrane</location>
        <topology evidence="9">Multi-pass membrane protein</topology>
    </subcellularLocation>
    <subcellularLocation>
        <location evidence="1">Endomembrane system</location>
        <topology evidence="1">Multi-pass membrane protein</topology>
    </subcellularLocation>
</comment>
<feature type="transmembrane region" description="Helical" evidence="9">
    <location>
        <begin position="579"/>
        <end position="602"/>
    </location>
</feature>
<feature type="transmembrane region" description="Helical" evidence="9">
    <location>
        <begin position="455"/>
        <end position="474"/>
    </location>
</feature>
<keyword evidence="3 9" id="KW-0812">Transmembrane</keyword>
<dbReference type="Pfam" id="PF03030">
    <property type="entry name" value="H_PPase"/>
    <property type="match status" value="1"/>
</dbReference>
<dbReference type="HAMAP" id="MF_01129">
    <property type="entry name" value="PPase_energized_pump"/>
    <property type="match status" value="1"/>
</dbReference>
<feature type="transmembrane region" description="Helical" evidence="9">
    <location>
        <begin position="645"/>
        <end position="667"/>
    </location>
</feature>
<feature type="transmembrane region" description="Helical" evidence="9">
    <location>
        <begin position="316"/>
        <end position="334"/>
    </location>
</feature>
<keyword evidence="9" id="KW-0915">Sodium</keyword>
<name>A0A858BVL4_9FIRM</name>
<feature type="site" description="Determinant of potassium dependence" evidence="9">
    <location>
        <position position="449"/>
    </location>
</feature>
<dbReference type="RefSeq" id="WP_163067223.1">
    <property type="nucleotide sequence ID" value="NZ_CP048649.1"/>
</dbReference>
<dbReference type="EMBL" id="CP048649">
    <property type="protein sequence ID" value="QIB69983.1"/>
    <property type="molecule type" value="Genomic_DNA"/>
</dbReference>
<dbReference type="GO" id="GO:0006814">
    <property type="term" value="P:sodium ion transport"/>
    <property type="evidence" value="ECO:0007669"/>
    <property type="project" value="UniProtKB-UniRule"/>
</dbReference>
<evidence type="ECO:0000256" key="1">
    <source>
        <dbReference type="ARBA" id="ARBA00004127"/>
    </source>
</evidence>
<feature type="transmembrane region" description="Helical" evidence="9">
    <location>
        <begin position="152"/>
        <end position="171"/>
    </location>
</feature>
<evidence type="ECO:0000256" key="6">
    <source>
        <dbReference type="ARBA" id="ARBA00022989"/>
    </source>
</evidence>
<dbReference type="NCBIfam" id="NF001960">
    <property type="entry name" value="PRK00733.3-5"/>
    <property type="match status" value="1"/>
</dbReference>
<dbReference type="Proteomes" id="UP000466848">
    <property type="component" value="Chromosome"/>
</dbReference>
<evidence type="ECO:0000313" key="11">
    <source>
        <dbReference type="Proteomes" id="UP000466848"/>
    </source>
</evidence>
<evidence type="ECO:0000313" key="10">
    <source>
        <dbReference type="EMBL" id="QIB69983.1"/>
    </source>
</evidence>
<dbReference type="GO" id="GO:0009678">
    <property type="term" value="F:diphosphate hydrolysis-driven proton transmembrane transporter activity"/>
    <property type="evidence" value="ECO:0007669"/>
    <property type="project" value="UniProtKB-UniRule"/>
</dbReference>
<comment type="activity regulation">
    <text evidence="9">Requires K(+) for maximal activity.</text>
</comment>
<evidence type="ECO:0000256" key="8">
    <source>
        <dbReference type="ARBA" id="ARBA00023136"/>
    </source>
</evidence>
<proteinExistence type="inferred from homology"/>
<dbReference type="NCBIfam" id="TIGR01104">
    <property type="entry name" value="V_PPase"/>
    <property type="match status" value="1"/>
</dbReference>
<dbReference type="GO" id="GO:0004427">
    <property type="term" value="F:inorganic diphosphate phosphatase activity"/>
    <property type="evidence" value="ECO:0007669"/>
    <property type="project" value="UniProtKB-UniRule"/>
</dbReference>
<dbReference type="PIRSF" id="PIRSF001265">
    <property type="entry name" value="H+-PPase"/>
    <property type="match status" value="1"/>
</dbReference>
<evidence type="ECO:0000256" key="3">
    <source>
        <dbReference type="ARBA" id="ARBA00022692"/>
    </source>
</evidence>
<keyword evidence="9" id="KW-0630">Potassium</keyword>
<feature type="transmembrane region" description="Helical" evidence="9">
    <location>
        <begin position="355"/>
        <end position="385"/>
    </location>
</feature>
<feature type="transmembrane region" description="Helical" evidence="9">
    <location>
        <begin position="391"/>
        <end position="414"/>
    </location>
</feature>
<dbReference type="EC" id="7.2.3.1" evidence="9"/>
<feature type="transmembrane region" description="Helical" evidence="9">
    <location>
        <begin position="121"/>
        <end position="146"/>
    </location>
</feature>
<keyword evidence="7 9" id="KW-0406">Ion transport</keyword>
<protein>
    <recommendedName>
        <fullName evidence="9">Putative K(+)-stimulated pyrophosphate-energized sodium pump</fullName>
        <ecNumber evidence="9">7.2.3.1</ecNumber>
    </recommendedName>
    <alternativeName>
        <fullName evidence="9">Membrane-bound sodium-translocating pyrophosphatase</fullName>
    </alternativeName>
    <alternativeName>
        <fullName evidence="9">Pyrophosphate-energized inorganic pyrophosphatase</fullName>
        <shortName evidence="9">Na(+)-PPase</shortName>
    </alternativeName>
</protein>
<feature type="transmembrane region" description="Helical" evidence="9">
    <location>
        <begin position="255"/>
        <end position="276"/>
    </location>
</feature>
<feature type="transmembrane region" description="Helical" evidence="9">
    <location>
        <begin position="288"/>
        <end position="310"/>
    </location>
</feature>
<comment type="subunit">
    <text evidence="9">Homodimer.</text>
</comment>
<dbReference type="GO" id="GO:0012505">
    <property type="term" value="C:endomembrane system"/>
    <property type="evidence" value="ECO:0007669"/>
    <property type="project" value="UniProtKB-SubCell"/>
</dbReference>
<dbReference type="KEGG" id="abut:Ami103574_12040"/>
<keyword evidence="5 9" id="KW-1278">Translocase</keyword>
<gene>
    <name evidence="9" type="primary">hppA</name>
    <name evidence="10" type="ORF">Ami103574_12040</name>
</gene>
<evidence type="ECO:0000256" key="9">
    <source>
        <dbReference type="HAMAP-Rule" id="MF_01129"/>
    </source>
</evidence>
<dbReference type="InterPro" id="IPR004131">
    <property type="entry name" value="PPase-energised_H-pump"/>
</dbReference>
<keyword evidence="4 9" id="KW-0460">Magnesium</keyword>
<evidence type="ECO:0000256" key="5">
    <source>
        <dbReference type="ARBA" id="ARBA00022967"/>
    </source>
</evidence>
<dbReference type="GO" id="GO:0000287">
    <property type="term" value="F:magnesium ion binding"/>
    <property type="evidence" value="ECO:0007669"/>
    <property type="project" value="UniProtKB-UniRule"/>
</dbReference>
<sequence length="668" mass="67974">MRIFALAAIATAVLALVFAYAMTAWVNRVREGSDQMKDVAAYIREGAMTFLKREYRAMAAVLVALVLLTGFLVNWASAILYAGGVVLSALVGYCGMRTATKGNVRAANGALSSGLSKAFKVAFRSGSAVGLCVAGMGLLGLSAAFVAVNLATALQCVAAFGMGASTIALFGRIGGGIYTKSADVGADLVGKLEAGMPEDDFRNPAVIADHVGDNVGDVMGMGADLFESYVGTIIAAMVLAVASGSGVGFSHMAGVAFPLLLAAAGIVASMVGILFVRSREQGNPAQGLNLGIYIASVIMAVAACILSKVLLGGFRWAVAVGAGLLVGILISKITEYYTSSDYKHVQHIAEQAGTGVATAIISALGTGLLSTVWPLATIAIGGYAAFQFGDLYGIGLFGVGLLSTVAVTAAVAVYGPVADNASGIAEMSGLPEEVREVTEALDTVGNKTAAASQGFAMGAAAMTALTLFLAYVQVVGIKGLSLLNPMVVMAIFVGAMLPFLFAALTVGSVERAAKLMVEEVRRQFNLDEGILEGSSQPDYATCVDISAKGALKEMVAPGVMAIATPLVVGLVFGPEILGAMLMGVLPAGMLLAMMLTNTGSALKNAKKYIEKGHFGGKGSEAHKAAVVGDGVGDPLKDASGPALNIFIKCMAIVSLVFAPLFAAVGGLL</sequence>
<comment type="caution">
    <text evidence="9">Lacks conserved residue(s) required for the propagation of feature annotation.</text>
</comment>
<reference evidence="10 11" key="1">
    <citation type="submission" date="2020-02" db="EMBL/GenBank/DDBJ databases">
        <authorList>
            <person name="Kim Y.B."/>
            <person name="Roh S.W."/>
        </authorList>
    </citation>
    <scope>NUCLEOTIDE SEQUENCE [LARGE SCALE GENOMIC DNA]</scope>
    <source>
        <strain evidence="10 11">DSM 103574</strain>
    </source>
</reference>
<comment type="similarity">
    <text evidence="9">Belongs to the H(+)-translocating pyrophosphatase (TC 3.A.10) family. K(+)-stimulated subfamily.</text>
</comment>
<keyword evidence="9" id="KW-0739">Sodium transport</keyword>
<comment type="catalytic activity">
    <reaction evidence="9">
        <text>Na(+)(in) + diphosphate + H2O = Na(+)(out) + 2 phosphate + H(+)</text>
        <dbReference type="Rhea" id="RHEA:57884"/>
        <dbReference type="ChEBI" id="CHEBI:15377"/>
        <dbReference type="ChEBI" id="CHEBI:15378"/>
        <dbReference type="ChEBI" id="CHEBI:29101"/>
        <dbReference type="ChEBI" id="CHEBI:33019"/>
        <dbReference type="ChEBI" id="CHEBI:43474"/>
        <dbReference type="EC" id="7.2.3.1"/>
    </reaction>
</comment>
<feature type="transmembrane region" description="Helical" evidence="9">
    <location>
        <begin position="554"/>
        <end position="573"/>
    </location>
</feature>
<comment type="cofactor">
    <cofactor evidence="9">
        <name>Mg(2+)</name>
        <dbReference type="ChEBI" id="CHEBI:18420"/>
    </cofactor>
</comment>
<dbReference type="PANTHER" id="PTHR31998">
    <property type="entry name" value="K(+)-INSENSITIVE PYROPHOSPHATE-ENERGIZED PROTON PUMP"/>
    <property type="match status" value="1"/>
</dbReference>
<dbReference type="AlphaFoldDB" id="A0A858BVL4"/>
<feature type="transmembrane region" description="Helical" evidence="9">
    <location>
        <begin position="58"/>
        <end position="91"/>
    </location>
</feature>
<feature type="transmembrane region" description="Helical" evidence="9">
    <location>
        <begin position="486"/>
        <end position="506"/>
    </location>
</feature>
<feature type="transmembrane region" description="Helical" evidence="9">
    <location>
        <begin position="229"/>
        <end position="249"/>
    </location>
</feature>
<keyword evidence="10" id="KW-0378">Hydrolase</keyword>
<keyword evidence="2 9" id="KW-0813">Transport</keyword>
<keyword evidence="9" id="KW-1003">Cell membrane</keyword>
<comment type="function">
    <text evidence="9">Sodium pump that utilizes the energy of pyrophosphate hydrolysis as the driving force for Na(+) movement across the membrane.</text>
</comment>
<keyword evidence="11" id="KW-1185">Reference proteome</keyword>
<keyword evidence="6 9" id="KW-1133">Transmembrane helix</keyword>
<dbReference type="GO" id="GO:0030955">
    <property type="term" value="F:potassium ion binding"/>
    <property type="evidence" value="ECO:0007669"/>
    <property type="project" value="UniProtKB-UniRule"/>
</dbReference>
<accession>A0A858BVL4</accession>
<keyword evidence="8 9" id="KW-0472">Membrane</keyword>
<evidence type="ECO:0000256" key="7">
    <source>
        <dbReference type="ARBA" id="ARBA00023065"/>
    </source>
</evidence>
<evidence type="ECO:0000256" key="4">
    <source>
        <dbReference type="ARBA" id="ARBA00022842"/>
    </source>
</evidence>
<dbReference type="GO" id="GO:0005886">
    <property type="term" value="C:plasma membrane"/>
    <property type="evidence" value="ECO:0007669"/>
    <property type="project" value="UniProtKB-SubCell"/>
</dbReference>
<evidence type="ECO:0000256" key="2">
    <source>
        <dbReference type="ARBA" id="ARBA00022448"/>
    </source>
</evidence>